<dbReference type="Proteomes" id="UP000824025">
    <property type="component" value="Unassembled WGS sequence"/>
</dbReference>
<name>A0A9D2D7A9_9FIRM</name>
<proteinExistence type="predicted"/>
<dbReference type="InterPro" id="IPR010982">
    <property type="entry name" value="Lambda_DNA-bd_dom_sf"/>
</dbReference>
<gene>
    <name evidence="3" type="ORF">H9726_05240</name>
</gene>
<dbReference type="PROSITE" id="PS50943">
    <property type="entry name" value="HTH_CROC1"/>
    <property type="match status" value="1"/>
</dbReference>
<reference evidence="3" key="2">
    <citation type="submission" date="2021-04" db="EMBL/GenBank/DDBJ databases">
        <authorList>
            <person name="Gilroy R."/>
        </authorList>
    </citation>
    <scope>NUCLEOTIDE SEQUENCE</scope>
    <source>
        <strain evidence="3">CHK192-19661</strain>
    </source>
</reference>
<evidence type="ECO:0000256" key="1">
    <source>
        <dbReference type="ARBA" id="ARBA00023125"/>
    </source>
</evidence>
<accession>A0A9D2D7A9</accession>
<dbReference type="AlphaFoldDB" id="A0A9D2D7A9"/>
<protein>
    <submittedName>
        <fullName evidence="3">Helix-turn-helix transcriptional regulator</fullName>
    </submittedName>
</protein>
<evidence type="ECO:0000259" key="2">
    <source>
        <dbReference type="PROSITE" id="PS50943"/>
    </source>
</evidence>
<dbReference type="EMBL" id="DXCF01000027">
    <property type="protein sequence ID" value="HIZ09874.1"/>
    <property type="molecule type" value="Genomic_DNA"/>
</dbReference>
<sequence length="148" mass="17249">MSFCSELLKELRLEHGLTQKELSKEIGITASAIGFLENGQREPMASTLLAYANYFDVSIDYLMGREDDTAYHQNLPEKKEAPIAERSRLSELQKNYINEFKALFSEETFWKYTKIYRAMDRDTRIFILGYICSYLQSVGMNVDVYLKK</sequence>
<evidence type="ECO:0000313" key="4">
    <source>
        <dbReference type="Proteomes" id="UP000824025"/>
    </source>
</evidence>
<dbReference type="SUPFAM" id="SSF47413">
    <property type="entry name" value="lambda repressor-like DNA-binding domains"/>
    <property type="match status" value="1"/>
</dbReference>
<dbReference type="InterPro" id="IPR001387">
    <property type="entry name" value="Cro/C1-type_HTH"/>
</dbReference>
<dbReference type="Gene3D" id="1.10.260.40">
    <property type="entry name" value="lambda repressor-like DNA-binding domains"/>
    <property type="match status" value="1"/>
</dbReference>
<dbReference type="PANTHER" id="PTHR46558:SF11">
    <property type="entry name" value="HTH-TYPE TRANSCRIPTIONAL REGULATOR XRE"/>
    <property type="match status" value="1"/>
</dbReference>
<reference evidence="3" key="1">
    <citation type="journal article" date="2021" name="PeerJ">
        <title>Extensive microbial diversity within the chicken gut microbiome revealed by metagenomics and culture.</title>
        <authorList>
            <person name="Gilroy R."/>
            <person name="Ravi A."/>
            <person name="Getino M."/>
            <person name="Pursley I."/>
            <person name="Horton D.L."/>
            <person name="Alikhan N.F."/>
            <person name="Baker D."/>
            <person name="Gharbi K."/>
            <person name="Hall N."/>
            <person name="Watson M."/>
            <person name="Adriaenssens E.M."/>
            <person name="Foster-Nyarko E."/>
            <person name="Jarju S."/>
            <person name="Secka A."/>
            <person name="Antonio M."/>
            <person name="Oren A."/>
            <person name="Chaudhuri R.R."/>
            <person name="La Ragione R."/>
            <person name="Hildebrand F."/>
            <person name="Pallen M.J."/>
        </authorList>
    </citation>
    <scope>NUCLEOTIDE SEQUENCE</scope>
    <source>
        <strain evidence="3">CHK192-19661</strain>
    </source>
</reference>
<dbReference type="CDD" id="cd00093">
    <property type="entry name" value="HTH_XRE"/>
    <property type="match status" value="1"/>
</dbReference>
<dbReference type="PANTHER" id="PTHR46558">
    <property type="entry name" value="TRACRIPTIONAL REGULATORY PROTEIN-RELATED-RELATED"/>
    <property type="match status" value="1"/>
</dbReference>
<evidence type="ECO:0000313" key="3">
    <source>
        <dbReference type="EMBL" id="HIZ09874.1"/>
    </source>
</evidence>
<dbReference type="Pfam" id="PF01381">
    <property type="entry name" value="HTH_3"/>
    <property type="match status" value="1"/>
</dbReference>
<keyword evidence="1" id="KW-0238">DNA-binding</keyword>
<dbReference type="GO" id="GO:0003677">
    <property type="term" value="F:DNA binding"/>
    <property type="evidence" value="ECO:0007669"/>
    <property type="project" value="UniProtKB-KW"/>
</dbReference>
<dbReference type="SMART" id="SM00530">
    <property type="entry name" value="HTH_XRE"/>
    <property type="match status" value="1"/>
</dbReference>
<comment type="caution">
    <text evidence="3">The sequence shown here is derived from an EMBL/GenBank/DDBJ whole genome shotgun (WGS) entry which is preliminary data.</text>
</comment>
<feature type="domain" description="HTH cro/C1-type" evidence="2">
    <location>
        <begin position="8"/>
        <end position="62"/>
    </location>
</feature>
<organism evidence="3 4">
    <name type="scientific">Candidatus Borkfalkia avicola</name>
    <dbReference type="NCBI Taxonomy" id="2838503"/>
    <lineage>
        <taxon>Bacteria</taxon>
        <taxon>Bacillati</taxon>
        <taxon>Bacillota</taxon>
        <taxon>Clostridia</taxon>
        <taxon>Christensenellales</taxon>
        <taxon>Christensenellaceae</taxon>
        <taxon>Candidatus Borkfalkia</taxon>
    </lineage>
</organism>